<dbReference type="Ensembl" id="ENSPEMT00000041201.1">
    <property type="protein sequence ID" value="ENSPEMP00000030466.1"/>
    <property type="gene ID" value="ENSPEMG00000024434.1"/>
</dbReference>
<reference evidence="1" key="3">
    <citation type="submission" date="2025-09" db="UniProtKB">
        <authorList>
            <consortium name="Ensembl"/>
        </authorList>
    </citation>
    <scope>IDENTIFICATION</scope>
</reference>
<sequence>MPESSLTFSLFTSEQREAEHIEHLRNTKTSCMRRCTHHLPSSLAGPSCRQPWTDSEIRIFMQEWKVVEWITGHPGRKIYQKSWALYQRLNGHRGLKKSWESCVDLLLTLQNLHRRLCNVRGDTIPLFSPYSEDLYSILHEEPENGLPHLWDTRAQAGPQSWTAVKCCHVTVHGINGTHHILPSLAGPFCRHPWPDYEIRIFMQEWQVVERITGHPGREICQKSWALYQRLNGYWDLKSWESCVDLLLTLQNRHSRLCNGRGDTISLFSPYSEDLSSILGHSPWTGLGNHGIPGPSRQFQRNPLLVRAQGDCPFLRWETQKHCCPSSAPHLLPACDPGLWGLSTRSHGQPLINTQILNKDYWSFVSLKTSGPCSIVSLGFFVYLIRDENV</sequence>
<accession>A0A8C8W1F7</accession>
<dbReference type="AlphaFoldDB" id="A0A8C8W1F7"/>
<reference evidence="1" key="2">
    <citation type="submission" date="2025-08" db="UniProtKB">
        <authorList>
            <consortium name="Ensembl"/>
        </authorList>
    </citation>
    <scope>IDENTIFICATION</scope>
</reference>
<evidence type="ECO:0000313" key="2">
    <source>
        <dbReference type="Proteomes" id="UP000694547"/>
    </source>
</evidence>
<protein>
    <submittedName>
        <fullName evidence="1">Uncharacterized protein</fullName>
    </submittedName>
</protein>
<reference evidence="1 2" key="1">
    <citation type="submission" date="2018-10" db="EMBL/GenBank/DDBJ databases">
        <title>Improved assembly of the deer mouse Peromyscus maniculatus genome.</title>
        <authorList>
            <person name="Lassance J.-M."/>
            <person name="Hoekstra H.E."/>
        </authorList>
    </citation>
    <scope>NUCLEOTIDE SEQUENCE [LARGE SCALE GENOMIC DNA]</scope>
</reference>
<dbReference type="PANTHER" id="PTHR31512:SF0">
    <property type="entry name" value="NOVEL PROTEIN-RELATED"/>
    <property type="match status" value="1"/>
</dbReference>
<name>A0A8C8W1F7_PERMB</name>
<organism evidence="1 2">
    <name type="scientific">Peromyscus maniculatus bairdii</name>
    <name type="common">Prairie deer mouse</name>
    <dbReference type="NCBI Taxonomy" id="230844"/>
    <lineage>
        <taxon>Eukaryota</taxon>
        <taxon>Metazoa</taxon>
        <taxon>Chordata</taxon>
        <taxon>Craniata</taxon>
        <taxon>Vertebrata</taxon>
        <taxon>Euteleostomi</taxon>
        <taxon>Mammalia</taxon>
        <taxon>Eutheria</taxon>
        <taxon>Euarchontoglires</taxon>
        <taxon>Glires</taxon>
        <taxon>Rodentia</taxon>
        <taxon>Myomorpha</taxon>
        <taxon>Muroidea</taxon>
        <taxon>Cricetidae</taxon>
        <taxon>Neotominae</taxon>
        <taxon>Peromyscus</taxon>
    </lineage>
</organism>
<keyword evidence="2" id="KW-1185">Reference proteome</keyword>
<dbReference type="GeneTree" id="ENSGT00840000130327"/>
<evidence type="ECO:0000313" key="1">
    <source>
        <dbReference type="Ensembl" id="ENSPEMP00000030466.1"/>
    </source>
</evidence>
<dbReference type="Proteomes" id="UP000694547">
    <property type="component" value="Chromosome 8"/>
</dbReference>
<dbReference type="PANTHER" id="PTHR31512">
    <property type="entry name" value="GENE 12569-RELATED"/>
    <property type="match status" value="1"/>
</dbReference>
<proteinExistence type="predicted"/>